<dbReference type="RefSeq" id="WP_072673205.1">
    <property type="nucleotide sequence ID" value="NZ_FRDF01000003.1"/>
</dbReference>
<organism evidence="3 4">
    <name type="scientific">Erythrobacter sanguineus</name>
    <dbReference type="NCBI Taxonomy" id="198312"/>
    <lineage>
        <taxon>Bacteria</taxon>
        <taxon>Pseudomonadati</taxon>
        <taxon>Pseudomonadota</taxon>
        <taxon>Alphaproteobacteria</taxon>
        <taxon>Sphingomonadales</taxon>
        <taxon>Erythrobacteraceae</taxon>
        <taxon>Erythrobacter/Porphyrobacter group</taxon>
        <taxon>Erythrobacter</taxon>
    </lineage>
</organism>
<keyword evidence="2" id="KW-0812">Transmembrane</keyword>
<evidence type="ECO:0000256" key="2">
    <source>
        <dbReference type="SAM" id="Phobius"/>
    </source>
</evidence>
<evidence type="ECO:0000313" key="4">
    <source>
        <dbReference type="Proteomes" id="UP000184391"/>
    </source>
</evidence>
<keyword evidence="4" id="KW-1185">Reference proteome</keyword>
<proteinExistence type="predicted"/>
<feature type="transmembrane region" description="Helical" evidence="2">
    <location>
        <begin position="12"/>
        <end position="33"/>
    </location>
</feature>
<name>A0A1M7RYS4_9SPHN</name>
<protein>
    <submittedName>
        <fullName evidence="3">Uncharacterized protein</fullName>
    </submittedName>
</protein>
<feature type="region of interest" description="Disordered" evidence="1">
    <location>
        <begin position="50"/>
        <end position="123"/>
    </location>
</feature>
<reference evidence="4" key="1">
    <citation type="submission" date="2016-12" db="EMBL/GenBank/DDBJ databases">
        <authorList>
            <person name="Varghese N."/>
            <person name="Submissions S."/>
        </authorList>
    </citation>
    <scope>NUCLEOTIDE SEQUENCE [LARGE SCALE GENOMIC DNA]</scope>
    <source>
        <strain evidence="4">DSM 11032</strain>
    </source>
</reference>
<evidence type="ECO:0000256" key="1">
    <source>
        <dbReference type="SAM" id="MobiDB-lite"/>
    </source>
</evidence>
<evidence type="ECO:0000313" key="3">
    <source>
        <dbReference type="EMBL" id="SHN51300.1"/>
    </source>
</evidence>
<sequence length="384" mass="39170">MKPAAGGAPARGVPLLMIGLVLAGWVAGRALLWESPFLAAAVPSATAAAGAPSVPVPEQGATVTDPLPAATDAPPPAPAQAGASAGRVSRLASLRLPSPRKPAGLLPRMPTGPAAPPQRPGKADAAMAIVPRRLSGMAAPTSAPAPAPVSPLSPPAAPAPRGDRWSLDVWGFWRQGSDAAPISQGRVPVYGASQIGAVLQYRLAPGSEREPRLYARAYRALVRRGENELALGASLRPLPRVPVRVLGEVRLTDGAFRNELRPAVFAVTEIAPISLPLGTRLEAYGQAGWVGGADATPFADGQAKLTREIGAVAGATDGSLRLSVGAGAWGGAQEGAQRIDIGPTVRLDFAVGEVPARLAFDWREQVGGDAGPDSGLAVTLSTQF</sequence>
<dbReference type="Proteomes" id="UP000184391">
    <property type="component" value="Unassembled WGS sequence"/>
</dbReference>
<dbReference type="OrthoDB" id="7427399at2"/>
<gene>
    <name evidence="3" type="ORF">SAMN02745193_00634</name>
</gene>
<feature type="compositionally biased region" description="Pro residues" evidence="1">
    <location>
        <begin position="143"/>
        <end position="158"/>
    </location>
</feature>
<dbReference type="EMBL" id="FRDF01000003">
    <property type="protein sequence ID" value="SHN51300.1"/>
    <property type="molecule type" value="Genomic_DNA"/>
</dbReference>
<accession>A0A1M7RYS4</accession>
<feature type="region of interest" description="Disordered" evidence="1">
    <location>
        <begin position="137"/>
        <end position="160"/>
    </location>
</feature>
<keyword evidence="2" id="KW-0472">Membrane</keyword>
<keyword evidence="2" id="KW-1133">Transmembrane helix</keyword>
<dbReference type="AlphaFoldDB" id="A0A1M7RYS4"/>
<dbReference type="STRING" id="198312.SAMN02745193_00634"/>